<keyword evidence="1" id="KW-0175">Coiled coil</keyword>
<proteinExistence type="predicted"/>
<dbReference type="EMBL" id="JATAAI010000018">
    <property type="protein sequence ID" value="KAK1739245.1"/>
    <property type="molecule type" value="Genomic_DNA"/>
</dbReference>
<feature type="compositionally biased region" description="Basic residues" evidence="2">
    <location>
        <begin position="507"/>
        <end position="521"/>
    </location>
</feature>
<evidence type="ECO:0000313" key="4">
    <source>
        <dbReference type="EMBL" id="KAK1739245.1"/>
    </source>
</evidence>
<name>A0AAD9DB05_9STRA</name>
<evidence type="ECO:0000313" key="5">
    <source>
        <dbReference type="Proteomes" id="UP001224775"/>
    </source>
</evidence>
<keyword evidence="5" id="KW-1185">Reference proteome</keyword>
<feature type="compositionally biased region" description="Acidic residues" evidence="2">
    <location>
        <begin position="529"/>
        <end position="541"/>
    </location>
</feature>
<organism evidence="4 5">
    <name type="scientific">Skeletonema marinoi</name>
    <dbReference type="NCBI Taxonomy" id="267567"/>
    <lineage>
        <taxon>Eukaryota</taxon>
        <taxon>Sar</taxon>
        <taxon>Stramenopiles</taxon>
        <taxon>Ochrophyta</taxon>
        <taxon>Bacillariophyta</taxon>
        <taxon>Coscinodiscophyceae</taxon>
        <taxon>Thalassiosirophycidae</taxon>
        <taxon>Thalassiosirales</taxon>
        <taxon>Skeletonemataceae</taxon>
        <taxon>Skeletonema</taxon>
        <taxon>Skeletonema marinoi-dohrnii complex</taxon>
    </lineage>
</organism>
<evidence type="ECO:0000256" key="3">
    <source>
        <dbReference type="SAM" id="Phobius"/>
    </source>
</evidence>
<accession>A0AAD9DB05</accession>
<feature type="compositionally biased region" description="Low complexity" evidence="2">
    <location>
        <begin position="374"/>
        <end position="385"/>
    </location>
</feature>
<keyword evidence="3" id="KW-0472">Membrane</keyword>
<feature type="compositionally biased region" description="Low complexity" evidence="2">
    <location>
        <begin position="483"/>
        <end position="496"/>
    </location>
</feature>
<keyword evidence="3" id="KW-1133">Transmembrane helix</keyword>
<gene>
    <name evidence="4" type="ORF">QTG54_009788</name>
</gene>
<feature type="region of interest" description="Disordered" evidence="2">
    <location>
        <begin position="368"/>
        <end position="547"/>
    </location>
</feature>
<evidence type="ECO:0000256" key="1">
    <source>
        <dbReference type="SAM" id="Coils"/>
    </source>
</evidence>
<sequence>MVSGMAASIRSSLESSTFDLSGHDATSIQSITHDAFSTPFPPLDQMIRITFVVGAGKLSRQKYDAKAMQILSAALRELDYVEDRGAGCSFDCAGCFKTQHDTGKNLFTVVVFPKVSGGGSASNNASGDANEEEEPLLPTNSPGYKIAVCSISTFQSLLSSQCPTYAQKRKCMECIEGLVELLQSIENKLMGGHPLDSAEQSLYDEMDELTEKLAYTQKEAAKHVDEGLLTVQEKEMLVEMNQTRIATLMKEKSSAAVAEKLKKALARKEYLQRLTDEKLSSLLSTYPPPLRHEGKLTPLRKKLLPLQVLEGKAKGGFLTLAETRALTEKEEIESEIEHLEEASYGWFEEEDAFEERLQKSRDKFNAKYAKKSGGKASAKKTSSAGRSGGGGNSVNKWVLPGQKQQGGWETAGGKKKGGKGGAVFSAMMMDDSSSDDEEEFAEKAAPTIPVRAVAAKTSNNKVEKDNSSHPGSANFIKVKGSQAASKSNTTSSNNNAPQVESTAAQKSKSKNKSKKKKKKAKQSQSNDVVEGEDKNEEDNEDNSGNASGVINAVDEATISNSLNMFWQSFLRPFLAFIISCLVSLVSGLMGGKDSKKGGKKKRR</sequence>
<evidence type="ECO:0000256" key="2">
    <source>
        <dbReference type="SAM" id="MobiDB-lite"/>
    </source>
</evidence>
<comment type="caution">
    <text evidence="4">The sequence shown here is derived from an EMBL/GenBank/DDBJ whole genome shotgun (WGS) entry which is preliminary data.</text>
</comment>
<dbReference type="Proteomes" id="UP001224775">
    <property type="component" value="Unassembled WGS sequence"/>
</dbReference>
<protein>
    <submittedName>
        <fullName evidence="4">Uncharacterized protein</fullName>
    </submittedName>
</protein>
<feature type="coiled-coil region" evidence="1">
    <location>
        <begin position="199"/>
        <end position="226"/>
    </location>
</feature>
<keyword evidence="3" id="KW-0812">Transmembrane</keyword>
<reference evidence="4" key="1">
    <citation type="submission" date="2023-06" db="EMBL/GenBank/DDBJ databases">
        <title>Survivors Of The Sea: Transcriptome response of Skeletonema marinoi to long-term dormancy.</title>
        <authorList>
            <person name="Pinder M.I.M."/>
            <person name="Kourtchenko O."/>
            <person name="Robertson E.K."/>
            <person name="Larsson T."/>
            <person name="Maumus F."/>
            <person name="Osuna-Cruz C.M."/>
            <person name="Vancaester E."/>
            <person name="Stenow R."/>
            <person name="Vandepoele K."/>
            <person name="Ploug H."/>
            <person name="Bruchert V."/>
            <person name="Godhe A."/>
            <person name="Topel M."/>
        </authorList>
    </citation>
    <scope>NUCLEOTIDE SEQUENCE</scope>
    <source>
        <strain evidence="4">R05AC</strain>
    </source>
</reference>
<dbReference type="AlphaFoldDB" id="A0AAD9DB05"/>
<feature type="transmembrane region" description="Helical" evidence="3">
    <location>
        <begin position="569"/>
        <end position="591"/>
    </location>
</feature>